<protein>
    <submittedName>
        <fullName evidence="8">Drug/metabolite transporter (DMT)-like permease</fullName>
    </submittedName>
</protein>
<dbReference type="InterPro" id="IPR037185">
    <property type="entry name" value="EmrE-like"/>
</dbReference>
<feature type="domain" description="EamA" evidence="7">
    <location>
        <begin position="12"/>
        <end position="142"/>
    </location>
</feature>
<evidence type="ECO:0000256" key="2">
    <source>
        <dbReference type="ARBA" id="ARBA00007362"/>
    </source>
</evidence>
<dbReference type="Pfam" id="PF00892">
    <property type="entry name" value="EamA"/>
    <property type="match status" value="2"/>
</dbReference>
<feature type="transmembrane region" description="Helical" evidence="6">
    <location>
        <begin position="150"/>
        <end position="175"/>
    </location>
</feature>
<dbReference type="GO" id="GO:0016020">
    <property type="term" value="C:membrane"/>
    <property type="evidence" value="ECO:0007669"/>
    <property type="project" value="UniProtKB-SubCell"/>
</dbReference>
<dbReference type="SUPFAM" id="SSF103481">
    <property type="entry name" value="Multidrug resistance efflux transporter EmrE"/>
    <property type="match status" value="2"/>
</dbReference>
<comment type="caution">
    <text evidence="8">The sequence shown here is derived from an EMBL/GenBank/DDBJ whole genome shotgun (WGS) entry which is preliminary data.</text>
</comment>
<gene>
    <name evidence="8" type="ORF">EDC65_0594</name>
</gene>
<feature type="transmembrane region" description="Helical" evidence="6">
    <location>
        <begin position="274"/>
        <end position="291"/>
    </location>
</feature>
<evidence type="ECO:0000313" key="9">
    <source>
        <dbReference type="Proteomes" id="UP000278222"/>
    </source>
</evidence>
<evidence type="ECO:0000256" key="1">
    <source>
        <dbReference type="ARBA" id="ARBA00004141"/>
    </source>
</evidence>
<dbReference type="InterPro" id="IPR050638">
    <property type="entry name" value="AA-Vitamin_Transporters"/>
</dbReference>
<feature type="transmembrane region" description="Helical" evidence="6">
    <location>
        <begin position="126"/>
        <end position="144"/>
    </location>
</feature>
<keyword evidence="9" id="KW-1185">Reference proteome</keyword>
<dbReference type="PANTHER" id="PTHR32322">
    <property type="entry name" value="INNER MEMBRANE TRANSPORTER"/>
    <property type="match status" value="1"/>
</dbReference>
<dbReference type="Proteomes" id="UP000278222">
    <property type="component" value="Unassembled WGS sequence"/>
</dbReference>
<dbReference type="RefSeq" id="WP_245978170.1">
    <property type="nucleotide sequence ID" value="NZ_AP019700.1"/>
</dbReference>
<sequence length="308" mass="31136">MTAPGRLSPAVVLAAAFTGIQVGAAMVATRAVVGELGPASLALLRYAIGFLCLVPVLVATGSSMRVAWRDLLPIAGLGILQFGVLIALINIGLAHIPAGRASLVFATFPLLTMLVAALLGRERLTAGKSAGVLVTILGVGLALADRLDGAAGIGWFGEGMVLAAALCGAVCTVLYRPHVARYGALPVGAVAMLASVAFLALPALGEGILGAVPQIGWGGWAAILFIGVGSGSGYVAWLWALRHGTPTRVTVFLGLGPVTATLLGAVLLDEPAGWPALLGLAAVLLGLWLALREPPAQPRSRKSTTSAI</sequence>
<comment type="similarity">
    <text evidence="2">Belongs to the EamA transporter family.</text>
</comment>
<evidence type="ECO:0000259" key="7">
    <source>
        <dbReference type="Pfam" id="PF00892"/>
    </source>
</evidence>
<proteinExistence type="inferred from homology"/>
<evidence type="ECO:0000256" key="6">
    <source>
        <dbReference type="SAM" id="Phobius"/>
    </source>
</evidence>
<keyword evidence="3 6" id="KW-0812">Transmembrane</keyword>
<evidence type="ECO:0000256" key="4">
    <source>
        <dbReference type="ARBA" id="ARBA00022989"/>
    </source>
</evidence>
<comment type="subcellular location">
    <subcellularLocation>
        <location evidence="1">Membrane</location>
        <topology evidence="1">Multi-pass membrane protein</topology>
    </subcellularLocation>
</comment>
<dbReference type="EMBL" id="RJKX01000011">
    <property type="protein sequence ID" value="ROQ01415.1"/>
    <property type="molecule type" value="Genomic_DNA"/>
</dbReference>
<dbReference type="InterPro" id="IPR000620">
    <property type="entry name" value="EamA_dom"/>
</dbReference>
<dbReference type="PANTHER" id="PTHR32322:SF2">
    <property type="entry name" value="EAMA DOMAIN-CONTAINING PROTEIN"/>
    <property type="match status" value="1"/>
</dbReference>
<feature type="transmembrane region" description="Helical" evidence="6">
    <location>
        <begin position="40"/>
        <end position="59"/>
    </location>
</feature>
<feature type="domain" description="EamA" evidence="7">
    <location>
        <begin position="156"/>
        <end position="291"/>
    </location>
</feature>
<feature type="transmembrane region" description="Helical" evidence="6">
    <location>
        <begin position="71"/>
        <end position="93"/>
    </location>
</feature>
<reference evidence="8 9" key="1">
    <citation type="submission" date="2018-11" db="EMBL/GenBank/DDBJ databases">
        <title>Genomic Encyclopedia of Type Strains, Phase IV (KMG-IV): sequencing the most valuable type-strain genomes for metagenomic binning, comparative biology and taxonomic classification.</title>
        <authorList>
            <person name="Goeker M."/>
        </authorList>
    </citation>
    <scope>NUCLEOTIDE SEQUENCE [LARGE SCALE GENOMIC DNA]</scope>
    <source>
        <strain evidence="8 9">DSM 5900</strain>
    </source>
</reference>
<keyword evidence="5 6" id="KW-0472">Membrane</keyword>
<feature type="transmembrane region" description="Helical" evidence="6">
    <location>
        <begin position="182"/>
        <end position="205"/>
    </location>
</feature>
<name>A0A3N1ME65_9PROT</name>
<organism evidence="8 9">
    <name type="scientific">Stella humosa</name>
    <dbReference type="NCBI Taxonomy" id="94"/>
    <lineage>
        <taxon>Bacteria</taxon>
        <taxon>Pseudomonadati</taxon>
        <taxon>Pseudomonadota</taxon>
        <taxon>Alphaproteobacteria</taxon>
        <taxon>Rhodospirillales</taxon>
        <taxon>Stellaceae</taxon>
        <taxon>Stella</taxon>
    </lineage>
</organism>
<accession>A0A3N1ME65</accession>
<evidence type="ECO:0000256" key="3">
    <source>
        <dbReference type="ARBA" id="ARBA00022692"/>
    </source>
</evidence>
<feature type="transmembrane region" description="Helical" evidence="6">
    <location>
        <begin position="99"/>
        <end position="119"/>
    </location>
</feature>
<evidence type="ECO:0000256" key="5">
    <source>
        <dbReference type="ARBA" id="ARBA00023136"/>
    </source>
</evidence>
<feature type="transmembrane region" description="Helical" evidence="6">
    <location>
        <begin position="249"/>
        <end position="268"/>
    </location>
</feature>
<keyword evidence="4 6" id="KW-1133">Transmembrane helix</keyword>
<feature type="transmembrane region" description="Helical" evidence="6">
    <location>
        <begin position="217"/>
        <end position="237"/>
    </location>
</feature>
<dbReference type="AlphaFoldDB" id="A0A3N1ME65"/>
<evidence type="ECO:0000313" key="8">
    <source>
        <dbReference type="EMBL" id="ROQ01415.1"/>
    </source>
</evidence>